<evidence type="ECO:0000313" key="3">
    <source>
        <dbReference type="Proteomes" id="UP000317122"/>
    </source>
</evidence>
<accession>A0A562NW09</accession>
<gene>
    <name evidence="2" type="ORF">IQ26_02911</name>
</gene>
<evidence type="ECO:0000256" key="1">
    <source>
        <dbReference type="SAM" id="Coils"/>
    </source>
</evidence>
<reference evidence="2 3" key="1">
    <citation type="journal article" date="2015" name="Stand. Genomic Sci.">
        <title>Genomic Encyclopedia of Bacterial and Archaeal Type Strains, Phase III: the genomes of soil and plant-associated and newly described type strains.</title>
        <authorList>
            <person name="Whitman W.B."/>
            <person name="Woyke T."/>
            <person name="Klenk H.P."/>
            <person name="Zhou Y."/>
            <person name="Lilburn T.G."/>
            <person name="Beck B.J."/>
            <person name="De Vos P."/>
            <person name="Vandamme P."/>
            <person name="Eisen J.A."/>
            <person name="Garrity G."/>
            <person name="Hugenholtz P."/>
            <person name="Kyrpides N.C."/>
        </authorList>
    </citation>
    <scope>NUCLEOTIDE SEQUENCE [LARGE SCALE GENOMIC DNA]</scope>
    <source>
        <strain evidence="2 3">CGMCC 1.2546</strain>
    </source>
</reference>
<keyword evidence="3" id="KW-1185">Reference proteome</keyword>
<dbReference type="OrthoDB" id="7593334at2"/>
<dbReference type="EMBL" id="VLKT01000016">
    <property type="protein sequence ID" value="TWI36398.1"/>
    <property type="molecule type" value="Genomic_DNA"/>
</dbReference>
<sequence>MPKKITNIEIAATIAPMQSRWPTDPVVHWERLHQAVQSIRDLVATVDASCLGIEADTDLSPEGLYRRRAEIGRKAIAELEALSSVRGAESAVQKAVETFDSGLSADIPKPTTVAEVALAQEIRQFMRSAGGSPFDFAMRNVTNPVVLGAIVHAPQFLSGLDDAAVTAIRARASTALHPDLVKQKADAEKALEELQKAVGAAKRLVFARTETVQEAQSGVVRGIRDKAPAPAPIAEAAE</sequence>
<proteinExistence type="predicted"/>
<keyword evidence="1" id="KW-0175">Coiled coil</keyword>
<dbReference type="Proteomes" id="UP000317122">
    <property type="component" value="Unassembled WGS sequence"/>
</dbReference>
<organism evidence="2 3">
    <name type="scientific">Mesorhizobium tianshanense</name>
    <dbReference type="NCBI Taxonomy" id="39844"/>
    <lineage>
        <taxon>Bacteria</taxon>
        <taxon>Pseudomonadati</taxon>
        <taxon>Pseudomonadota</taxon>
        <taxon>Alphaproteobacteria</taxon>
        <taxon>Hyphomicrobiales</taxon>
        <taxon>Phyllobacteriaceae</taxon>
        <taxon>Mesorhizobium</taxon>
    </lineage>
</organism>
<dbReference type="AlphaFoldDB" id="A0A562NW09"/>
<name>A0A562NW09_9HYPH</name>
<dbReference type="RefSeq" id="WP_145718307.1">
    <property type="nucleotide sequence ID" value="NZ_BSPF01000027.1"/>
</dbReference>
<protein>
    <submittedName>
        <fullName evidence="2">Uncharacterized protein</fullName>
    </submittedName>
</protein>
<evidence type="ECO:0000313" key="2">
    <source>
        <dbReference type="EMBL" id="TWI36398.1"/>
    </source>
</evidence>
<feature type="coiled-coil region" evidence="1">
    <location>
        <begin position="177"/>
        <end position="204"/>
    </location>
</feature>
<comment type="caution">
    <text evidence="2">The sequence shown here is derived from an EMBL/GenBank/DDBJ whole genome shotgun (WGS) entry which is preliminary data.</text>
</comment>